<evidence type="ECO:0000259" key="1">
    <source>
        <dbReference type="Pfam" id="PF00027"/>
    </source>
</evidence>
<reference evidence="3" key="1">
    <citation type="submission" date="2016-11" db="EMBL/GenBank/DDBJ databases">
        <authorList>
            <person name="Varghese N."/>
            <person name="Submissions S."/>
        </authorList>
    </citation>
    <scope>NUCLEOTIDE SEQUENCE [LARGE SCALE GENOMIC DNA]</scope>
    <source>
        <strain evidence="3">DSM 26134</strain>
    </source>
</reference>
<dbReference type="STRING" id="156994.SAMN04488028_105219"/>
<dbReference type="InterPro" id="IPR000595">
    <property type="entry name" value="cNMP-bd_dom"/>
</dbReference>
<dbReference type="InterPro" id="IPR014710">
    <property type="entry name" value="RmlC-like_jellyroll"/>
</dbReference>
<dbReference type="AlphaFoldDB" id="A0A1M6SZD8"/>
<keyword evidence="3" id="KW-1185">Reference proteome</keyword>
<dbReference type="Pfam" id="PF00027">
    <property type="entry name" value="cNMP_binding"/>
    <property type="match status" value="1"/>
</dbReference>
<dbReference type="InterPro" id="IPR018490">
    <property type="entry name" value="cNMP-bd_dom_sf"/>
</dbReference>
<accession>A0A1M6SZD8</accession>
<dbReference type="CDD" id="cd00038">
    <property type="entry name" value="CAP_ED"/>
    <property type="match status" value="1"/>
</dbReference>
<evidence type="ECO:0000313" key="3">
    <source>
        <dbReference type="Proteomes" id="UP000184474"/>
    </source>
</evidence>
<dbReference type="Proteomes" id="UP000184474">
    <property type="component" value="Unassembled WGS sequence"/>
</dbReference>
<sequence>MDFKNLKTKNLEKGTVLLSPGQKCNYGYRVISGCLKSYVLDSSGKDHILQFAPEGWFISDLESFTKQTPSKIFIDAIENSEVQMIGKEVVPSFEELNHEWQVELGLKFRNNLIASNNRLISLLSGTAEEKYLEFTQTYPALVQRLPQKLIASYLGMTPEHLSYTRGKLAKKK</sequence>
<dbReference type="Gene3D" id="2.60.120.10">
    <property type="entry name" value="Jelly Rolls"/>
    <property type="match status" value="1"/>
</dbReference>
<dbReference type="SUPFAM" id="SSF51206">
    <property type="entry name" value="cAMP-binding domain-like"/>
    <property type="match status" value="1"/>
</dbReference>
<proteinExistence type="predicted"/>
<protein>
    <submittedName>
        <fullName evidence="2">cAMP-binding domain of CRP or a regulatory subunit of cAMP-dependent protein kinases</fullName>
    </submittedName>
</protein>
<organism evidence="2 3">
    <name type="scientific">Reichenbachiella agariperforans</name>
    <dbReference type="NCBI Taxonomy" id="156994"/>
    <lineage>
        <taxon>Bacteria</taxon>
        <taxon>Pseudomonadati</taxon>
        <taxon>Bacteroidota</taxon>
        <taxon>Cytophagia</taxon>
        <taxon>Cytophagales</taxon>
        <taxon>Reichenbachiellaceae</taxon>
        <taxon>Reichenbachiella</taxon>
    </lineage>
</organism>
<gene>
    <name evidence="2" type="ORF">SAMN04488028_105219</name>
</gene>
<dbReference type="RefSeq" id="WP_073123412.1">
    <property type="nucleotide sequence ID" value="NZ_FRAA01000005.1"/>
</dbReference>
<dbReference type="EMBL" id="FRAA01000005">
    <property type="protein sequence ID" value="SHK50084.1"/>
    <property type="molecule type" value="Genomic_DNA"/>
</dbReference>
<keyword evidence="2" id="KW-0418">Kinase</keyword>
<keyword evidence="2" id="KW-0808">Transferase</keyword>
<feature type="domain" description="Cyclic nucleotide-binding" evidence="1">
    <location>
        <begin position="9"/>
        <end position="89"/>
    </location>
</feature>
<evidence type="ECO:0000313" key="2">
    <source>
        <dbReference type="EMBL" id="SHK50084.1"/>
    </source>
</evidence>
<name>A0A1M6SZD8_REIAG</name>
<dbReference type="GO" id="GO:0016301">
    <property type="term" value="F:kinase activity"/>
    <property type="evidence" value="ECO:0007669"/>
    <property type="project" value="UniProtKB-KW"/>
</dbReference>